<protein>
    <submittedName>
        <fullName evidence="1">Uncharacterized protein</fullName>
    </submittedName>
</protein>
<dbReference type="AlphaFoldDB" id="A0A161IA32"/>
<gene>
    <name evidence="1" type="ORF">CP97_14796</name>
</gene>
<proteinExistence type="predicted"/>
<reference evidence="2" key="2">
    <citation type="submission" date="2015-04" db="EMBL/GenBank/DDBJ databases">
        <title>The complete genome sequence of Erythrobacter sp. s21-N3.</title>
        <authorList>
            <person name="Zhuang L."/>
            <person name="Liu Y."/>
            <person name="Shao Z."/>
        </authorList>
    </citation>
    <scope>NUCLEOTIDE SEQUENCE [LARGE SCALE GENOMIC DNA]</scope>
    <source>
        <strain evidence="2">s21-N3</strain>
    </source>
</reference>
<evidence type="ECO:0000313" key="1">
    <source>
        <dbReference type="EMBL" id="ANC50482.1"/>
    </source>
</evidence>
<evidence type="ECO:0000313" key="2">
    <source>
        <dbReference type="Proteomes" id="UP000059113"/>
    </source>
</evidence>
<organism evidence="1 2">
    <name type="scientific">Aurantiacibacter atlanticus</name>
    <dbReference type="NCBI Taxonomy" id="1648404"/>
    <lineage>
        <taxon>Bacteria</taxon>
        <taxon>Pseudomonadati</taxon>
        <taxon>Pseudomonadota</taxon>
        <taxon>Alphaproteobacteria</taxon>
        <taxon>Sphingomonadales</taxon>
        <taxon>Erythrobacteraceae</taxon>
        <taxon>Aurantiacibacter</taxon>
    </lineage>
</organism>
<dbReference type="KEGG" id="ery:CP97_14796"/>
<sequence>MWPAWTKMEFPKIVALTEEIALAEIDRVRASGVRFGCVLADAE</sequence>
<dbReference type="EMBL" id="CP011310">
    <property type="protein sequence ID" value="ANC50482.1"/>
    <property type="molecule type" value="Genomic_DNA"/>
</dbReference>
<accession>A0A161IA32</accession>
<keyword evidence="2" id="KW-1185">Reference proteome</keyword>
<name>A0A161IA32_9SPHN</name>
<reference evidence="1 2" key="1">
    <citation type="journal article" date="2015" name="Int. J. Syst. Evol. Microbiol.">
        <title>Erythrobacter atlanticus sp. nov., a bacterium from ocean sediment able to degrade polycyclic aromatic hydrocarbons.</title>
        <authorList>
            <person name="Zhuang L."/>
            <person name="Liu Y."/>
            <person name="Wang L."/>
            <person name="Wang W."/>
            <person name="Shao Z."/>
        </authorList>
    </citation>
    <scope>NUCLEOTIDE SEQUENCE [LARGE SCALE GENOMIC DNA]</scope>
    <source>
        <strain evidence="2">s21-N3</strain>
    </source>
</reference>
<dbReference type="Proteomes" id="UP000059113">
    <property type="component" value="Chromosome"/>
</dbReference>